<dbReference type="Gene3D" id="1.10.287.470">
    <property type="entry name" value="Helix hairpin bin"/>
    <property type="match status" value="1"/>
</dbReference>
<dbReference type="AlphaFoldDB" id="A0A6I3KMV9"/>
<keyword evidence="6" id="KW-1185">Reference proteome</keyword>
<dbReference type="InterPro" id="IPR058624">
    <property type="entry name" value="MdtA-like_HH"/>
</dbReference>
<evidence type="ECO:0000259" key="3">
    <source>
        <dbReference type="Pfam" id="PF25876"/>
    </source>
</evidence>
<evidence type="ECO:0000313" key="5">
    <source>
        <dbReference type="EMBL" id="MTD95783.1"/>
    </source>
</evidence>
<evidence type="ECO:0000313" key="6">
    <source>
        <dbReference type="Proteomes" id="UP000440694"/>
    </source>
</evidence>
<name>A0A6I3KMV9_9HYPH</name>
<gene>
    <name evidence="5" type="ORF">GIW81_15700</name>
</gene>
<feature type="domain" description="Multidrug resistance protein MdtA-like barrel-sandwich hybrid" evidence="4">
    <location>
        <begin position="60"/>
        <end position="221"/>
    </location>
</feature>
<dbReference type="InterPro" id="IPR058625">
    <property type="entry name" value="MdtA-like_BSH"/>
</dbReference>
<feature type="coiled-coil region" evidence="1">
    <location>
        <begin position="93"/>
        <end position="141"/>
    </location>
</feature>
<keyword evidence="1" id="KW-0175">Coiled coil</keyword>
<dbReference type="Pfam" id="PF25876">
    <property type="entry name" value="HH_MFP_RND"/>
    <property type="match status" value="1"/>
</dbReference>
<reference evidence="5 6" key="1">
    <citation type="submission" date="2019-11" db="EMBL/GenBank/DDBJ databases">
        <title>Identification of a novel strain.</title>
        <authorList>
            <person name="Xu Q."/>
            <person name="Wang G."/>
        </authorList>
    </citation>
    <scope>NUCLEOTIDE SEQUENCE [LARGE SCALE GENOMIC DNA]</scope>
    <source>
        <strain evidence="6">xq</strain>
    </source>
</reference>
<dbReference type="GO" id="GO:0005886">
    <property type="term" value="C:plasma membrane"/>
    <property type="evidence" value="ECO:0007669"/>
    <property type="project" value="TreeGrafter"/>
</dbReference>
<comment type="caution">
    <text evidence="5">The sequence shown here is derived from an EMBL/GenBank/DDBJ whole genome shotgun (WGS) entry which is preliminary data.</text>
</comment>
<protein>
    <submittedName>
        <fullName evidence="5">HlyD family efflux transporter periplasmic adaptor subunit</fullName>
    </submittedName>
</protein>
<organism evidence="5 6">
    <name type="scientific">Hyphomicrobium album</name>
    <dbReference type="NCBI Taxonomy" id="2665159"/>
    <lineage>
        <taxon>Bacteria</taxon>
        <taxon>Pseudomonadati</taxon>
        <taxon>Pseudomonadota</taxon>
        <taxon>Alphaproteobacteria</taxon>
        <taxon>Hyphomicrobiales</taxon>
        <taxon>Hyphomicrobiaceae</taxon>
        <taxon>Hyphomicrobium</taxon>
    </lineage>
</organism>
<keyword evidence="2" id="KW-1133">Transmembrane helix</keyword>
<feature type="domain" description="Multidrug resistance protein MdtA-like alpha-helical hairpin" evidence="3">
    <location>
        <begin position="113"/>
        <end position="184"/>
    </location>
</feature>
<dbReference type="Gene3D" id="2.40.30.170">
    <property type="match status" value="1"/>
</dbReference>
<dbReference type="Pfam" id="PF25917">
    <property type="entry name" value="BSH_RND"/>
    <property type="match status" value="1"/>
</dbReference>
<dbReference type="Proteomes" id="UP000440694">
    <property type="component" value="Unassembled WGS sequence"/>
</dbReference>
<evidence type="ECO:0000259" key="4">
    <source>
        <dbReference type="Pfam" id="PF25917"/>
    </source>
</evidence>
<dbReference type="PANTHER" id="PTHR30438:SF2">
    <property type="entry name" value="MEMBRANE PROTEIN"/>
    <property type="match status" value="1"/>
</dbReference>
<dbReference type="SUPFAM" id="SSF111369">
    <property type="entry name" value="HlyD-like secretion proteins"/>
    <property type="match status" value="1"/>
</dbReference>
<evidence type="ECO:0000256" key="1">
    <source>
        <dbReference type="SAM" id="Coils"/>
    </source>
</evidence>
<feature type="transmembrane region" description="Helical" evidence="2">
    <location>
        <begin position="20"/>
        <end position="37"/>
    </location>
</feature>
<keyword evidence="2" id="KW-0472">Membrane</keyword>
<evidence type="ECO:0000256" key="2">
    <source>
        <dbReference type="SAM" id="Phobius"/>
    </source>
</evidence>
<keyword evidence="2" id="KW-0812">Transmembrane</keyword>
<dbReference type="PANTHER" id="PTHR30438">
    <property type="entry name" value="36 KDA ANTIGEN-RELATED"/>
    <property type="match status" value="1"/>
</dbReference>
<dbReference type="EMBL" id="WMBQ01000002">
    <property type="protein sequence ID" value="MTD95783.1"/>
    <property type="molecule type" value="Genomic_DNA"/>
</dbReference>
<proteinExistence type="predicted"/>
<dbReference type="Gene3D" id="2.40.50.100">
    <property type="match status" value="1"/>
</dbReference>
<sequence length="339" mass="36374">MPGRQPNDPSGSRPNVKPLLALGLAALLLVGGGYVAWRTLSTPSLPAGIAKANGRIEAERVDVATKLAGRLKQVLVKEGDSVTIGQTLALMDTAELEAQLNDAKATARQAERQLDQAIALLAQRKSELTLSEQELDRAEKLAAKGYTSKQVVEQRTSVKLTAVAAVNSAQAQIDVAKASIESATARVARIQTYLDDSVLTAPRSGRVQYRLALPGEVLAAGGKVLTLLDVTDVYMTVFLPTSEAGRLPIGAEARIIFDAAPQYVVPASVSFVATEAQFTPKYVETQSEREKLMFRVKVQLPPDVLEKYVAWVKTGVPGIAFIRLSPKVQWPENLAVALP</sequence>
<accession>A0A6I3KMV9</accession>